<dbReference type="PANTHER" id="PTHR11804:SF79">
    <property type="entry name" value="MITOCHONDRIAL INTERMEDIATE PEPTIDASE"/>
    <property type="match status" value="1"/>
</dbReference>
<reference evidence="13" key="1">
    <citation type="submission" date="2025-08" db="UniProtKB">
        <authorList>
            <consortium name="RefSeq"/>
        </authorList>
    </citation>
    <scope>IDENTIFICATION</scope>
</reference>
<evidence type="ECO:0000256" key="8">
    <source>
        <dbReference type="ARBA" id="ARBA00023049"/>
    </source>
</evidence>
<evidence type="ECO:0000256" key="7">
    <source>
        <dbReference type="ARBA" id="ARBA00022946"/>
    </source>
</evidence>
<comment type="similarity">
    <text evidence="2 10">Belongs to the peptidase M3 family.</text>
</comment>
<gene>
    <name evidence="13" type="primary">LOC120259447</name>
</gene>
<dbReference type="Gene3D" id="3.40.390.10">
    <property type="entry name" value="Collagenase (Catalytic Domain)"/>
    <property type="match status" value="1"/>
</dbReference>
<dbReference type="GO" id="GO:0006508">
    <property type="term" value="P:proteolysis"/>
    <property type="evidence" value="ECO:0007669"/>
    <property type="project" value="UniProtKB-KW"/>
</dbReference>
<dbReference type="GO" id="GO:0046872">
    <property type="term" value="F:metal ion binding"/>
    <property type="evidence" value="ECO:0007669"/>
    <property type="project" value="UniProtKB-UniRule"/>
</dbReference>
<dbReference type="Gene3D" id="1.10.1370.10">
    <property type="entry name" value="Neurolysin, domain 3"/>
    <property type="match status" value="1"/>
</dbReference>
<evidence type="ECO:0000256" key="6">
    <source>
        <dbReference type="ARBA" id="ARBA00022833"/>
    </source>
</evidence>
<keyword evidence="8 10" id="KW-0482">Metalloprotease</keyword>
<dbReference type="FunFam" id="3.40.390.10:FF:000019">
    <property type="entry name" value="Mitochondrial intermediate peptidase, mitochondrial"/>
    <property type="match status" value="1"/>
</dbReference>
<evidence type="ECO:0000256" key="10">
    <source>
        <dbReference type="RuleBase" id="RU003435"/>
    </source>
</evidence>
<dbReference type="GO" id="GO:0004222">
    <property type="term" value="F:metalloendopeptidase activity"/>
    <property type="evidence" value="ECO:0007669"/>
    <property type="project" value="InterPro"/>
</dbReference>
<evidence type="ECO:0000313" key="12">
    <source>
        <dbReference type="Proteomes" id="UP001515500"/>
    </source>
</evidence>
<evidence type="ECO:0000256" key="9">
    <source>
        <dbReference type="ARBA" id="ARBA00023128"/>
    </source>
</evidence>
<dbReference type="InterPro" id="IPR024077">
    <property type="entry name" value="Neurolysin/TOP_dom2"/>
</dbReference>
<proteinExistence type="inferred from homology"/>
<organism evidence="12 13">
    <name type="scientific">Dioscorea cayennensis subsp. rotundata</name>
    <name type="common">White Guinea yam</name>
    <name type="synonym">Dioscorea rotundata</name>
    <dbReference type="NCBI Taxonomy" id="55577"/>
    <lineage>
        <taxon>Eukaryota</taxon>
        <taxon>Viridiplantae</taxon>
        <taxon>Streptophyta</taxon>
        <taxon>Embryophyta</taxon>
        <taxon>Tracheophyta</taxon>
        <taxon>Spermatophyta</taxon>
        <taxon>Magnoliopsida</taxon>
        <taxon>Liliopsida</taxon>
        <taxon>Dioscoreales</taxon>
        <taxon>Dioscoreaceae</taxon>
        <taxon>Dioscorea</taxon>
    </lineage>
</organism>
<keyword evidence="3 10" id="KW-0645">Protease</keyword>
<dbReference type="InterPro" id="IPR045090">
    <property type="entry name" value="Pept_M3A_M3B"/>
</dbReference>
<dbReference type="InterPro" id="IPR001567">
    <property type="entry name" value="Pept_M3A_M3B_dom"/>
</dbReference>
<evidence type="ECO:0000313" key="13">
    <source>
        <dbReference type="RefSeq" id="XP_039122983.1"/>
    </source>
</evidence>
<keyword evidence="4 10" id="KW-0479">Metal-binding</keyword>
<dbReference type="AlphaFoldDB" id="A0AB40B7I4"/>
<dbReference type="PANTHER" id="PTHR11804">
    <property type="entry name" value="PROTEASE M3 THIMET OLIGOPEPTIDASE-RELATED"/>
    <property type="match status" value="1"/>
</dbReference>
<evidence type="ECO:0000256" key="4">
    <source>
        <dbReference type="ARBA" id="ARBA00022723"/>
    </source>
</evidence>
<evidence type="ECO:0000256" key="3">
    <source>
        <dbReference type="ARBA" id="ARBA00022670"/>
    </source>
</evidence>
<evidence type="ECO:0000259" key="11">
    <source>
        <dbReference type="Pfam" id="PF01432"/>
    </source>
</evidence>
<comment type="subcellular location">
    <subcellularLocation>
        <location evidence="1">Mitochondrion</location>
    </subcellularLocation>
</comment>
<protein>
    <submittedName>
        <fullName evidence="13">Mitochondrial intermediate peptidase, mitochondrial isoform X1</fullName>
    </submittedName>
</protein>
<accession>A0AB40B7I4</accession>
<feature type="domain" description="Peptidase M3A/M3B catalytic" evidence="11">
    <location>
        <begin position="263"/>
        <end position="694"/>
    </location>
</feature>
<dbReference type="Proteomes" id="UP001515500">
    <property type="component" value="Chromosome 4"/>
</dbReference>
<comment type="cofactor">
    <cofactor evidence="10">
        <name>Zn(2+)</name>
        <dbReference type="ChEBI" id="CHEBI:29105"/>
    </cofactor>
    <text evidence="10">Binds 1 zinc ion.</text>
</comment>
<evidence type="ECO:0000256" key="5">
    <source>
        <dbReference type="ARBA" id="ARBA00022801"/>
    </source>
</evidence>
<dbReference type="GO" id="GO:0005739">
    <property type="term" value="C:mitochondrion"/>
    <property type="evidence" value="ECO:0007669"/>
    <property type="project" value="UniProtKB-SubCell"/>
</dbReference>
<dbReference type="RefSeq" id="XP_039122983.1">
    <property type="nucleotide sequence ID" value="XM_039267049.1"/>
</dbReference>
<name>A0AB40B7I4_DIOCR</name>
<dbReference type="InterPro" id="IPR033851">
    <property type="entry name" value="M3A_MIP"/>
</dbReference>
<dbReference type="Pfam" id="PF01432">
    <property type="entry name" value="Peptidase_M3"/>
    <property type="match status" value="1"/>
</dbReference>
<keyword evidence="5 10" id="KW-0378">Hydrolase</keyword>
<sequence>MNLMLRRAASAFPTSSSRRLFSGSCFDSTAPAAAASPDSSPGGLYGFPVLRTAKGFRRFVDDAIERSGELVSYVSLLPPSGEIIRALDEISDTVCAVIDSAELCRNTHPDREFVEEANKASMRIIEHLHFLNTNQSLYDAVKRAEDIPLLTDEAQRAAHALRTDFEKGGIHLPADKLERVNKLNVEIAHLGREFNENIMIDPGSLDIFPASRIPKHMHHCFKPIYQPIHKMTKGELKVEDIKKEKGFRVRTDPSMLSSLLQFVSDAEVRKQSYITGNSAPHANLGVLNKLISARHELAQIMGCKSYAEFAIRSNMAASSVIVSSILLNLSKIVKHKADEEFLSMRDFKRQVCCGENLDLEPWDESYFTSMMKSSLYDLDPSVIASYFPLSQCLEGLKIMVNSLFGATFHKVAFAAGESWHPDVIKLSLHHPQEGDLGFLYLDLYSRKGKYPGCAHFAIRGGRQISEKEYQLPIVALVCNFSTGTGSMAPRINHCDLETLFHEFGHALHSLLSRTDYQHFSGTRVLLDFAETPSNLFEYYARDYRVLKTFARHYVTGDAIPEKLVTVMNGARNMFAATELQRQIFYSMIDLTLFGEEAAASRDTVSVVSDLKRQYTSWKHADGTHWHTRFSHLINYGAGYYSYLYARCFASTIWQQVCCEDPLSPTVGAAIRSKLLQHGGAKDPANLLRDFAGDNILECCDGGVAPNITSLREELGL</sequence>
<dbReference type="SUPFAM" id="SSF55486">
    <property type="entry name" value="Metalloproteases ('zincins'), catalytic domain"/>
    <property type="match status" value="1"/>
</dbReference>
<keyword evidence="7" id="KW-0809">Transit peptide</keyword>
<dbReference type="InterPro" id="IPR024079">
    <property type="entry name" value="MetalloPept_cat_dom_sf"/>
</dbReference>
<keyword evidence="6 10" id="KW-0862">Zinc</keyword>
<evidence type="ECO:0000256" key="1">
    <source>
        <dbReference type="ARBA" id="ARBA00004173"/>
    </source>
</evidence>
<evidence type="ECO:0000256" key="2">
    <source>
        <dbReference type="ARBA" id="ARBA00006040"/>
    </source>
</evidence>
<dbReference type="GeneID" id="120259447"/>
<dbReference type="CDD" id="cd06457">
    <property type="entry name" value="M3A_MIP"/>
    <property type="match status" value="1"/>
</dbReference>
<dbReference type="GO" id="GO:0006518">
    <property type="term" value="P:peptide metabolic process"/>
    <property type="evidence" value="ECO:0007669"/>
    <property type="project" value="TreeGrafter"/>
</dbReference>
<keyword evidence="12" id="KW-1185">Reference proteome</keyword>
<keyword evidence="9" id="KW-0496">Mitochondrion</keyword>